<dbReference type="EMBL" id="BK015152">
    <property type="protein sequence ID" value="DAD93105.1"/>
    <property type="molecule type" value="Genomic_DNA"/>
</dbReference>
<feature type="region of interest" description="Disordered" evidence="1">
    <location>
        <begin position="1"/>
        <end position="28"/>
    </location>
</feature>
<evidence type="ECO:0000256" key="1">
    <source>
        <dbReference type="SAM" id="MobiDB-lite"/>
    </source>
</evidence>
<evidence type="ECO:0000313" key="2">
    <source>
        <dbReference type="EMBL" id="DAD93105.1"/>
    </source>
</evidence>
<sequence length="100" mass="10557">MSDQTPNAPVPADEGENTTSAQKKPSLWSRAKARKANFVADHPFAAELGRQTAYGVAYLGGILLMATVYGAVTGKAGDDETPELEASDSAENDILSDEEE</sequence>
<reference evidence="2" key="1">
    <citation type="journal article" date="2021" name="Proc. Natl. Acad. Sci. U.S.A.">
        <title>A Catalog of Tens of Thousands of Viruses from Human Metagenomes Reveals Hidden Associations with Chronic Diseases.</title>
        <authorList>
            <person name="Tisza M.J."/>
            <person name="Buck C.B."/>
        </authorList>
    </citation>
    <scope>NUCLEOTIDE SEQUENCE</scope>
    <source>
        <strain evidence="2">CtHEr2</strain>
    </source>
</reference>
<protein>
    <submittedName>
        <fullName evidence="2">Uncharacterized protein</fullName>
    </submittedName>
</protein>
<proteinExistence type="predicted"/>
<organism evidence="2">
    <name type="scientific">Siphoviridae sp. ctHEr2</name>
    <dbReference type="NCBI Taxonomy" id="2826229"/>
    <lineage>
        <taxon>Viruses</taxon>
        <taxon>Duplodnaviria</taxon>
        <taxon>Heunggongvirae</taxon>
        <taxon>Uroviricota</taxon>
        <taxon>Caudoviricetes</taxon>
    </lineage>
</organism>
<feature type="compositionally biased region" description="Acidic residues" evidence="1">
    <location>
        <begin position="79"/>
        <end position="100"/>
    </location>
</feature>
<name>A0A8S5NEP2_9CAUD</name>
<accession>A0A8S5NEP2</accession>
<feature type="region of interest" description="Disordered" evidence="1">
    <location>
        <begin position="74"/>
        <end position="100"/>
    </location>
</feature>